<keyword evidence="5" id="KW-0560">Oxidoreductase</keyword>
<comment type="similarity">
    <text evidence="1">Belongs to the nitrite and sulfite reductase 4Fe-4S domain family.</text>
</comment>
<feature type="region of interest" description="Disordered" evidence="8">
    <location>
        <begin position="64"/>
        <end position="112"/>
    </location>
</feature>
<dbReference type="GeneID" id="97240861"/>
<name>A0A162JWJ3_9PROT</name>
<gene>
    <name evidence="11" type="ORF">AUP44_15035</name>
</gene>
<evidence type="ECO:0000256" key="8">
    <source>
        <dbReference type="SAM" id="MobiDB-lite"/>
    </source>
</evidence>
<feature type="domain" description="Nitrite/Sulfite reductase ferredoxin-like" evidence="10">
    <location>
        <begin position="466"/>
        <end position="516"/>
    </location>
</feature>
<dbReference type="SUPFAM" id="SSF55124">
    <property type="entry name" value="Nitrite/Sulfite reductase N-terminal domain-like"/>
    <property type="match status" value="2"/>
</dbReference>
<evidence type="ECO:0000256" key="2">
    <source>
        <dbReference type="ARBA" id="ARBA00022485"/>
    </source>
</evidence>
<dbReference type="InterPro" id="IPR021270">
    <property type="entry name" value="DUF2849"/>
</dbReference>
<evidence type="ECO:0000259" key="10">
    <source>
        <dbReference type="Pfam" id="PF03460"/>
    </source>
</evidence>
<dbReference type="Gene3D" id="3.90.480.10">
    <property type="entry name" value="Sulfite Reductase Hemoprotein,Domain 2"/>
    <property type="match status" value="1"/>
</dbReference>
<dbReference type="Pfam" id="PF11011">
    <property type="entry name" value="DUF2849"/>
    <property type="match status" value="1"/>
</dbReference>
<dbReference type="AlphaFoldDB" id="A0A162JWJ3"/>
<reference evidence="11 12" key="1">
    <citation type="submission" date="2015-12" db="EMBL/GenBank/DDBJ databases">
        <title>Genome sequence of Tistrella mobilis MCCC 1A02139.</title>
        <authorList>
            <person name="Lu L."/>
            <person name="Lai Q."/>
            <person name="Shao Z."/>
            <person name="Qian P."/>
        </authorList>
    </citation>
    <scope>NUCLEOTIDE SEQUENCE [LARGE SCALE GENOMIC DNA]</scope>
    <source>
        <strain evidence="11 12">MCCC 1A02139</strain>
    </source>
</reference>
<dbReference type="PANTHER" id="PTHR32439">
    <property type="entry name" value="FERREDOXIN--NITRITE REDUCTASE, CHLOROPLASTIC"/>
    <property type="match status" value="1"/>
</dbReference>
<dbReference type="InterPro" id="IPR051329">
    <property type="entry name" value="NIR_SIR_4Fe-4S"/>
</dbReference>
<dbReference type="InterPro" id="IPR005117">
    <property type="entry name" value="NiRdtase/SiRdtase_haem-b_fer"/>
</dbReference>
<evidence type="ECO:0000256" key="3">
    <source>
        <dbReference type="ARBA" id="ARBA00022617"/>
    </source>
</evidence>
<dbReference type="SUPFAM" id="SSF56014">
    <property type="entry name" value="Nitrite and sulphite reductase 4Fe-4S domain-like"/>
    <property type="match status" value="2"/>
</dbReference>
<organism evidence="11 12">
    <name type="scientific">Tistrella mobilis</name>
    <dbReference type="NCBI Taxonomy" id="171437"/>
    <lineage>
        <taxon>Bacteria</taxon>
        <taxon>Pseudomonadati</taxon>
        <taxon>Pseudomonadota</taxon>
        <taxon>Alphaproteobacteria</taxon>
        <taxon>Geminicoccales</taxon>
        <taxon>Geminicoccaceae</taxon>
        <taxon>Tistrella</taxon>
    </lineage>
</organism>
<dbReference type="InterPro" id="IPR006067">
    <property type="entry name" value="NO2/SO3_Rdtase_4Fe4S_dom"/>
</dbReference>
<feature type="compositionally biased region" description="Basic and acidic residues" evidence="8">
    <location>
        <begin position="67"/>
        <end position="81"/>
    </location>
</feature>
<keyword evidence="3" id="KW-0349">Heme</keyword>
<dbReference type="GO" id="GO:0046872">
    <property type="term" value="F:metal ion binding"/>
    <property type="evidence" value="ECO:0007669"/>
    <property type="project" value="UniProtKB-KW"/>
</dbReference>
<evidence type="ECO:0000256" key="7">
    <source>
        <dbReference type="ARBA" id="ARBA00023014"/>
    </source>
</evidence>
<evidence type="ECO:0000313" key="12">
    <source>
        <dbReference type="Proteomes" id="UP000075787"/>
    </source>
</evidence>
<feature type="domain" description="Nitrite/sulphite reductase 4Fe-4S" evidence="9">
    <location>
        <begin position="530"/>
        <end position="666"/>
    </location>
</feature>
<keyword evidence="4" id="KW-0479">Metal-binding</keyword>
<dbReference type="PANTHER" id="PTHR32439:SF0">
    <property type="entry name" value="FERREDOXIN--NITRITE REDUCTASE, CHLOROPLASTIC"/>
    <property type="match status" value="1"/>
</dbReference>
<dbReference type="Pfam" id="PF01077">
    <property type="entry name" value="NIR_SIR"/>
    <property type="match status" value="2"/>
</dbReference>
<dbReference type="EMBL" id="LPZR01000211">
    <property type="protein sequence ID" value="KYO50008.1"/>
    <property type="molecule type" value="Genomic_DNA"/>
</dbReference>
<dbReference type="Gene3D" id="3.30.413.10">
    <property type="entry name" value="Sulfite Reductase Hemoprotein, domain 1"/>
    <property type="match status" value="2"/>
</dbReference>
<dbReference type="RefSeq" id="WP_062769167.1">
    <property type="nucleotide sequence ID" value="NZ_CP121045.1"/>
</dbReference>
<keyword evidence="6" id="KW-0408">Iron</keyword>
<evidence type="ECO:0000256" key="6">
    <source>
        <dbReference type="ARBA" id="ARBA00023004"/>
    </source>
</evidence>
<evidence type="ECO:0000256" key="1">
    <source>
        <dbReference type="ARBA" id="ARBA00010429"/>
    </source>
</evidence>
<evidence type="ECO:0000259" key="9">
    <source>
        <dbReference type="Pfam" id="PF01077"/>
    </source>
</evidence>
<sequence>MSLHVISANRLTDGVAVWLNQAGDWVERVDGAAVFDRDTLEAGRALAAEGERRQEVVSVAEAPAQVDGDRPVPTTRRESIRSRGPSVRADLGKQAGETAWPPAPPVSAAPRPQHRATAGIYNYDEQDRAFLKDRAEVFRRQVERRIAGELTEEEFRSFRLMNGLYLQLHGYMLRVAVPYGVLSSDQMRQLAYVARVYDRGYGHFTTRQNIQFNWPRLVDTPDILEVLADADIHAIQTSGNCIRNVTTDQFAGAAADEVVDPRIFAEILRQWSTDHPEFTFLPRKFKIAITGSPNDRAAVRLHDIGVLAKRNAAGEIGFEIHVGGGLGRTPIVATRVADWVAVPDFLRYMEAVLRVYNALGRRDNLYKARIKILVRETKPERFREMVEEEFAAMDAEGYRLEPEVVEAIAARFIDPDFETLPAVSDAFERAKAADPAFAAWVRTNTNPHKRPGYISAVISLKPVGGIPGDATDAQMDLVAALADRHSFGEIRVAHEQNLVLPHVRQDALYALWQALQGTGLETANIGLVSDIIACPGMDYCALATARSIPVAQRIAERFADLDRQHDIGRLTLNISGCINACGHHHIGNIGILGLDRGGVEAYQITLGGAADEQAAVGQIVGPSVSYEDVVDAIETIVNVHVARREAGETFIDTYRRIGITPFKEALYGSAK</sequence>
<evidence type="ECO:0000313" key="11">
    <source>
        <dbReference type="EMBL" id="KYO50008.1"/>
    </source>
</evidence>
<dbReference type="InterPro" id="IPR045854">
    <property type="entry name" value="NO2/SO3_Rdtase_4Fe4S_sf"/>
</dbReference>
<keyword evidence="2" id="KW-0004">4Fe-4S</keyword>
<comment type="caution">
    <text evidence="11">The sequence shown here is derived from an EMBL/GenBank/DDBJ whole genome shotgun (WGS) entry which is preliminary data.</text>
</comment>
<evidence type="ECO:0000256" key="4">
    <source>
        <dbReference type="ARBA" id="ARBA00022723"/>
    </source>
</evidence>
<dbReference type="GO" id="GO:0020037">
    <property type="term" value="F:heme binding"/>
    <property type="evidence" value="ECO:0007669"/>
    <property type="project" value="InterPro"/>
</dbReference>
<protein>
    <submittedName>
        <fullName evidence="11">Nitrite reductase</fullName>
    </submittedName>
</protein>
<dbReference type="InterPro" id="IPR036136">
    <property type="entry name" value="Nit/Sulf_reduc_fer-like_dom_sf"/>
</dbReference>
<evidence type="ECO:0000256" key="5">
    <source>
        <dbReference type="ARBA" id="ARBA00023002"/>
    </source>
</evidence>
<dbReference type="GO" id="GO:0016491">
    <property type="term" value="F:oxidoreductase activity"/>
    <property type="evidence" value="ECO:0007669"/>
    <property type="project" value="UniProtKB-KW"/>
</dbReference>
<accession>A0A162JWJ3</accession>
<proteinExistence type="inferred from homology"/>
<keyword evidence="7" id="KW-0411">Iron-sulfur</keyword>
<feature type="domain" description="Nitrite/sulphite reductase 4Fe-4S" evidence="9">
    <location>
        <begin position="238"/>
        <end position="390"/>
    </location>
</feature>
<feature type="domain" description="Nitrite/Sulfite reductase ferredoxin-like" evidence="10">
    <location>
        <begin position="169"/>
        <end position="229"/>
    </location>
</feature>
<dbReference type="GO" id="GO:0051539">
    <property type="term" value="F:4 iron, 4 sulfur cluster binding"/>
    <property type="evidence" value="ECO:0007669"/>
    <property type="project" value="UniProtKB-KW"/>
</dbReference>
<dbReference type="OrthoDB" id="9803707at2"/>
<dbReference type="Proteomes" id="UP000075787">
    <property type="component" value="Unassembled WGS sequence"/>
</dbReference>
<dbReference type="Pfam" id="PF03460">
    <property type="entry name" value="NIR_SIR_ferr"/>
    <property type="match status" value="2"/>
</dbReference>